<dbReference type="InParanoid" id="K0KLP6"/>
<keyword evidence="3" id="KW-1185">Reference proteome</keyword>
<dbReference type="AlphaFoldDB" id="K0KLP6"/>
<evidence type="ECO:0000313" key="3">
    <source>
        <dbReference type="Proteomes" id="UP000009328"/>
    </source>
</evidence>
<evidence type="ECO:0000256" key="1">
    <source>
        <dbReference type="SAM" id="MobiDB-lite"/>
    </source>
</evidence>
<dbReference type="HOGENOM" id="CLU_1240980_0_0_1"/>
<proteinExistence type="predicted"/>
<dbReference type="FunCoup" id="K0KLP6">
    <property type="interactions" value="55"/>
</dbReference>
<evidence type="ECO:0000313" key="2">
    <source>
        <dbReference type="EMBL" id="CCH42048.1"/>
    </source>
</evidence>
<feature type="region of interest" description="Disordered" evidence="1">
    <location>
        <begin position="1"/>
        <end position="64"/>
    </location>
</feature>
<comment type="caution">
    <text evidence="2">The sequence shown here is derived from an EMBL/GenBank/DDBJ whole genome shotgun (WGS) entry which is preliminary data.</text>
</comment>
<protein>
    <submittedName>
        <fullName evidence="2">APC/C-CDH1 modulator 1</fullName>
    </submittedName>
</protein>
<feature type="compositionally biased region" description="Polar residues" evidence="1">
    <location>
        <begin position="1"/>
        <end position="15"/>
    </location>
</feature>
<dbReference type="EMBL" id="CAIF01000034">
    <property type="protein sequence ID" value="CCH42048.1"/>
    <property type="molecule type" value="Genomic_DNA"/>
</dbReference>
<reference evidence="2 3" key="1">
    <citation type="journal article" date="2012" name="Eukaryot. Cell">
        <title>Draft genome sequence of Wickerhamomyces ciferrii NRRL Y-1031 F-60-10.</title>
        <authorList>
            <person name="Schneider J."/>
            <person name="Andrea H."/>
            <person name="Blom J."/>
            <person name="Jaenicke S."/>
            <person name="Ruckert C."/>
            <person name="Schorsch C."/>
            <person name="Szczepanowski R."/>
            <person name="Farwick M."/>
            <person name="Goesmann A."/>
            <person name="Puhler A."/>
            <person name="Schaffer S."/>
            <person name="Tauch A."/>
            <person name="Kohler T."/>
            <person name="Brinkrolf K."/>
        </authorList>
    </citation>
    <scope>NUCLEOTIDE SEQUENCE [LARGE SCALE GENOMIC DNA]</scope>
    <source>
        <strain evidence="3">ATCC 14091 / BCRC 22168 / CBS 111 / JCM 3599 / NBRC 0793 / NRRL Y-1031 F-60-10</strain>
    </source>
</reference>
<accession>K0KLP6</accession>
<gene>
    <name evidence="2" type="ORF">BN7_1587</name>
</gene>
<sequence>MISSRTPSPQKSRPSSRLALSEKTDKNLKLSPSKSNNLRYSNSNSPSRSRSSNSPTKKPLSSSSLLIKSQPNFKIFEDPKDYSTELYLSTIKINDENDYLNSKENLEPKRSLPISNLEIESPLKKQCNKRSPLQDLNIQEYPGFIEYTRTPRIQNSYQLDTKWSNSNMKQIPSFITPPKNDRIKYISFTDDFKNDLGIKRSNSLSDVDVSRPVKKLVFGIHKD</sequence>
<name>K0KLP6_WICCF</name>
<feature type="compositionally biased region" description="Low complexity" evidence="1">
    <location>
        <begin position="33"/>
        <end position="64"/>
    </location>
</feature>
<organism evidence="2 3">
    <name type="scientific">Wickerhamomyces ciferrii (strain ATCC 14091 / BCRC 22168 / CBS 111 / JCM 3599 / NBRC 0793 / NRRL Y-1031 F-60-10)</name>
    <name type="common">Yeast</name>
    <name type="synonym">Pichia ciferrii</name>
    <dbReference type="NCBI Taxonomy" id="1206466"/>
    <lineage>
        <taxon>Eukaryota</taxon>
        <taxon>Fungi</taxon>
        <taxon>Dikarya</taxon>
        <taxon>Ascomycota</taxon>
        <taxon>Saccharomycotina</taxon>
        <taxon>Saccharomycetes</taxon>
        <taxon>Phaffomycetales</taxon>
        <taxon>Wickerhamomycetaceae</taxon>
        <taxon>Wickerhamomyces</taxon>
    </lineage>
</organism>
<dbReference type="Proteomes" id="UP000009328">
    <property type="component" value="Unassembled WGS sequence"/>
</dbReference>